<reference evidence="2" key="1">
    <citation type="submission" date="2023-03" db="EMBL/GenBank/DDBJ databases">
        <title>Chromosome-level genomes of two armyworms, Mythimna separata and Mythimna loreyi, provide insights into the biosynthesis and reception of sex pheromones.</title>
        <authorList>
            <person name="Zhao H."/>
        </authorList>
    </citation>
    <scope>NUCLEOTIDE SEQUENCE</scope>
    <source>
        <strain evidence="2">BeijingLab</strain>
        <tissue evidence="2">Pupa</tissue>
    </source>
</reference>
<keyword evidence="1" id="KW-0812">Transmembrane</keyword>
<keyword evidence="1" id="KW-1133">Transmembrane helix</keyword>
<evidence type="ECO:0000256" key="1">
    <source>
        <dbReference type="SAM" id="Phobius"/>
    </source>
</evidence>
<keyword evidence="1" id="KW-0472">Membrane</keyword>
<gene>
    <name evidence="2" type="ORF">PYW07_000728</name>
</gene>
<protein>
    <submittedName>
        <fullName evidence="2">Uncharacterized protein</fullName>
    </submittedName>
</protein>
<dbReference type="Proteomes" id="UP001231518">
    <property type="component" value="Chromosome 10"/>
</dbReference>
<comment type="caution">
    <text evidence="2">The sequence shown here is derived from an EMBL/GenBank/DDBJ whole genome shotgun (WGS) entry which is preliminary data.</text>
</comment>
<organism evidence="2 3">
    <name type="scientific">Mythimna separata</name>
    <name type="common">Oriental armyworm</name>
    <name type="synonym">Pseudaletia separata</name>
    <dbReference type="NCBI Taxonomy" id="271217"/>
    <lineage>
        <taxon>Eukaryota</taxon>
        <taxon>Metazoa</taxon>
        <taxon>Ecdysozoa</taxon>
        <taxon>Arthropoda</taxon>
        <taxon>Hexapoda</taxon>
        <taxon>Insecta</taxon>
        <taxon>Pterygota</taxon>
        <taxon>Neoptera</taxon>
        <taxon>Endopterygota</taxon>
        <taxon>Lepidoptera</taxon>
        <taxon>Glossata</taxon>
        <taxon>Ditrysia</taxon>
        <taxon>Noctuoidea</taxon>
        <taxon>Noctuidae</taxon>
        <taxon>Noctuinae</taxon>
        <taxon>Hadenini</taxon>
        <taxon>Mythimna</taxon>
    </lineage>
</organism>
<evidence type="ECO:0000313" key="3">
    <source>
        <dbReference type="Proteomes" id="UP001231518"/>
    </source>
</evidence>
<evidence type="ECO:0000313" key="2">
    <source>
        <dbReference type="EMBL" id="KAJ8726030.1"/>
    </source>
</evidence>
<name>A0AAD7YT58_MYTSE</name>
<feature type="transmembrane region" description="Helical" evidence="1">
    <location>
        <begin position="63"/>
        <end position="81"/>
    </location>
</feature>
<keyword evidence="3" id="KW-1185">Reference proteome</keyword>
<proteinExistence type="predicted"/>
<dbReference type="EMBL" id="JARGEI010000009">
    <property type="protein sequence ID" value="KAJ8726030.1"/>
    <property type="molecule type" value="Genomic_DNA"/>
</dbReference>
<sequence length="183" mass="21634">MLRMVRDFTNIKAVIALYNALVRSQLESNAVIWAPHESKYRLMMERVQNKFVRYLYLRLYGVYPFYPLMYPTLFILGMVGYHELRVRRDLALISYIFKVLRGKVHNADILGQVGLCVPDRYVWRRRQPRLLAEPRTRTNLLREAPLTRALRALNHIASDTDIFHCSLSEFTMNALIVISYRLI</sequence>
<accession>A0AAD7YT58</accession>
<dbReference type="AlphaFoldDB" id="A0AAD7YT58"/>